<organism evidence="1 2">
    <name type="scientific">Sphingobacterium hungaricum</name>
    <dbReference type="NCBI Taxonomy" id="2082723"/>
    <lineage>
        <taxon>Bacteria</taxon>
        <taxon>Pseudomonadati</taxon>
        <taxon>Bacteroidota</taxon>
        <taxon>Sphingobacteriia</taxon>
        <taxon>Sphingobacteriales</taxon>
        <taxon>Sphingobacteriaceae</taxon>
        <taxon>Sphingobacterium</taxon>
    </lineage>
</organism>
<accession>A0A928YP77</accession>
<keyword evidence="2" id="KW-1185">Reference proteome</keyword>
<evidence type="ECO:0008006" key="3">
    <source>
        <dbReference type="Google" id="ProtNLM"/>
    </source>
</evidence>
<name>A0A928YP77_9SPHI</name>
<comment type="caution">
    <text evidence="1">The sequence shown here is derived from an EMBL/GenBank/DDBJ whole genome shotgun (WGS) entry which is preliminary data.</text>
</comment>
<dbReference type="EMBL" id="PRDK01000001">
    <property type="protein sequence ID" value="MBE8712182.1"/>
    <property type="molecule type" value="Genomic_DNA"/>
</dbReference>
<dbReference type="RefSeq" id="WP_196934523.1">
    <property type="nucleotide sequence ID" value="NZ_MU158698.1"/>
</dbReference>
<proteinExistence type="predicted"/>
<reference evidence="1" key="1">
    <citation type="submission" date="2018-02" db="EMBL/GenBank/DDBJ databases">
        <authorList>
            <person name="Vasarhelyi B.M."/>
            <person name="Deshmukh S."/>
            <person name="Balint B."/>
            <person name="Kukolya J."/>
        </authorList>
    </citation>
    <scope>NUCLEOTIDE SEQUENCE</scope>
    <source>
        <strain evidence="1">KB22</strain>
    </source>
</reference>
<protein>
    <recommendedName>
        <fullName evidence="3">Outer membrane protein beta-barrel domain-containing protein</fullName>
    </recommendedName>
</protein>
<evidence type="ECO:0000313" key="1">
    <source>
        <dbReference type="EMBL" id="MBE8712182.1"/>
    </source>
</evidence>
<dbReference type="AlphaFoldDB" id="A0A928YP77"/>
<sequence length="265" mass="30225">MKIGLVLILFITAVVNRSIAQDYFSYRSSLHLKQSVGINLPITKLLKGIPTDRLIHHSDLSDYVQALSATYFWNKRWGATISFQVVSENDYEDPDRFNQSIIEEFEKNYYITIDAISNSRNFYPSGGDFNQISMGVTYRIEKNRLFVYPKLSAIFNSIQTESKNINLKEKNSNNILTVNYDCGKKVSNYLSVSPGAIFGYKITKWLYATADVQFAYSKPNLVYTKTTTNVVTNAVNKEEIRYDQSLVGFSVGAGLTFALFHRKMN</sequence>
<dbReference type="Proteomes" id="UP000616201">
    <property type="component" value="Unassembled WGS sequence"/>
</dbReference>
<gene>
    <name evidence="1" type="ORF">C4F49_00620</name>
</gene>
<evidence type="ECO:0000313" key="2">
    <source>
        <dbReference type="Proteomes" id="UP000616201"/>
    </source>
</evidence>